<sequence>MTMMRMLKAWLCVAALSFMAACGGGGGDAGTPVLGPGSGASAPAGSVSASDLVLTLSASTIANSGLETVVATATALDGSRNTIAGVPVQISVDSGATATTSGTTTDTDGSVTATIGIGADRSNRTITVTARTGSVVRTATLQVVEAGGSGEASDLVLVLSSANIANNNSETVTATVTALDGKRNAVPGVAVSLSVNSDAIATPSDTKTNASGVLTATVGIGSNQTNRAITVTATSGSLTRTATLMVTDAPSTETPVAADLSLTLSSASLNNGGTGTVLATATAVDRNRNALPGIPVTIGVDSSAVATVSGNVTNAQGVVTANVGIGADRTNRVVTITATSGTLTRSASFRVVGARLSASLAPLVDAGSANNQIEYTLVDTNSIAMVDQPISVTAPGLPTTAGRTDINGKFVYSYTAPATAGTVSVTATAAGDSRVETVQVQLPGSGSVDPAVGPVLSASVTPSPSVISVNAAGSSANLVELRALFLGSGNKPIKNVRVRFDLDGNVSNTDGVVSWLGGAYAYSDTTGVARGTFTPGLRSSPTNGITIRACYDTVDFPTSGCPNATRATLTVVSEALAVSIRTNELIKEGPADLTYIKEFVVMVVDSAGQAKADVQITPSIDLPAYYKGYYQWNGLNRWVQVRTLTTSENYRWNDASRAWELGAATSQPSCPNEDVNRNGVREAGTYVSGQAAPALSAREEDLNWNGDLDARKSDVAVKMVGSSKTDANGLAIVQIEYGKDLATWVDFVITVTASGISGTEARARYSGLLYGQGNLPAPGEAVTNENAAPAFVISPYGRAAVCTNPN</sequence>
<proteinExistence type="predicted"/>
<dbReference type="RefSeq" id="WP_332291925.1">
    <property type="nucleotide sequence ID" value="NZ_JAZIBG010000044.1"/>
</dbReference>
<dbReference type="InterPro" id="IPR013783">
    <property type="entry name" value="Ig-like_fold"/>
</dbReference>
<dbReference type="AlphaFoldDB" id="A0AAW9QN64"/>
<dbReference type="InterPro" id="IPR008964">
    <property type="entry name" value="Invasin/intimin_cell_adhesion"/>
</dbReference>
<comment type="caution">
    <text evidence="2">The sequence shown here is derived from an EMBL/GenBank/DDBJ whole genome shotgun (WGS) entry which is preliminary data.</text>
</comment>
<dbReference type="Gene3D" id="2.60.40.10">
    <property type="entry name" value="Immunoglobulins"/>
    <property type="match status" value="4"/>
</dbReference>
<gene>
    <name evidence="2" type="ORF">V4F39_21115</name>
</gene>
<feature type="signal peptide" evidence="1">
    <location>
        <begin position="1"/>
        <end position="20"/>
    </location>
</feature>
<dbReference type="EMBL" id="JAZIBG010000044">
    <property type="protein sequence ID" value="MEF7616430.1"/>
    <property type="molecule type" value="Genomic_DNA"/>
</dbReference>
<accession>A0AAW9QN64</accession>
<keyword evidence="3" id="KW-1185">Reference proteome</keyword>
<evidence type="ECO:0000313" key="2">
    <source>
        <dbReference type="EMBL" id="MEF7616430.1"/>
    </source>
</evidence>
<dbReference type="Proteomes" id="UP001336250">
    <property type="component" value="Unassembled WGS sequence"/>
</dbReference>
<organism evidence="2 3">
    <name type="scientific">Aquincola agrisoli</name>
    <dbReference type="NCBI Taxonomy" id="3119538"/>
    <lineage>
        <taxon>Bacteria</taxon>
        <taxon>Pseudomonadati</taxon>
        <taxon>Pseudomonadota</taxon>
        <taxon>Betaproteobacteria</taxon>
        <taxon>Burkholderiales</taxon>
        <taxon>Sphaerotilaceae</taxon>
        <taxon>Aquincola</taxon>
    </lineage>
</organism>
<evidence type="ECO:0000313" key="3">
    <source>
        <dbReference type="Proteomes" id="UP001336250"/>
    </source>
</evidence>
<protein>
    <recommendedName>
        <fullName evidence="4">Big-1 domain-containing protein</fullName>
    </recommendedName>
</protein>
<feature type="chain" id="PRO_5043690285" description="Big-1 domain-containing protein" evidence="1">
    <location>
        <begin position="21"/>
        <end position="806"/>
    </location>
</feature>
<keyword evidence="1" id="KW-0732">Signal</keyword>
<name>A0AAW9QN64_9BURK</name>
<dbReference type="SUPFAM" id="SSF49373">
    <property type="entry name" value="Invasin/intimin cell-adhesion fragments"/>
    <property type="match status" value="4"/>
</dbReference>
<evidence type="ECO:0008006" key="4">
    <source>
        <dbReference type="Google" id="ProtNLM"/>
    </source>
</evidence>
<evidence type="ECO:0000256" key="1">
    <source>
        <dbReference type="SAM" id="SignalP"/>
    </source>
</evidence>
<dbReference type="PROSITE" id="PS51257">
    <property type="entry name" value="PROKAR_LIPOPROTEIN"/>
    <property type="match status" value="1"/>
</dbReference>
<reference evidence="2 3" key="1">
    <citation type="submission" date="2024-02" db="EMBL/GenBank/DDBJ databases">
        <title>Genome sequence of Aquincola sp. MAHUQ-54.</title>
        <authorList>
            <person name="Huq M.A."/>
        </authorList>
    </citation>
    <scope>NUCLEOTIDE SEQUENCE [LARGE SCALE GENOMIC DNA]</scope>
    <source>
        <strain evidence="2 3">MAHUQ-54</strain>
    </source>
</reference>